<keyword evidence="1" id="KW-0547">Nucleotide-binding</keyword>
<dbReference type="PANTHER" id="PTHR13140">
    <property type="entry name" value="MYOSIN"/>
    <property type="match status" value="1"/>
</dbReference>
<keyword evidence="4" id="KW-0505">Motor protein</keyword>
<evidence type="ECO:0000256" key="5">
    <source>
        <dbReference type="ARBA" id="ARBA00023203"/>
    </source>
</evidence>
<gene>
    <name evidence="8" type="primary">ORF37031</name>
</gene>
<dbReference type="GO" id="GO:0051015">
    <property type="term" value="F:actin filament binding"/>
    <property type="evidence" value="ECO:0007669"/>
    <property type="project" value="TreeGrafter"/>
</dbReference>
<evidence type="ECO:0000256" key="2">
    <source>
        <dbReference type="ARBA" id="ARBA00022840"/>
    </source>
</evidence>
<protein>
    <recommendedName>
        <fullName evidence="7">Myosin motor domain-containing protein</fullName>
    </recommendedName>
</protein>
<sequence length="114" mass="12962">ACENITTVLTANGQTISTHVCNVHLRSGDFNFVNCSRLTEVTPINEPSVLECLHQRFLNDTFYTCAGTTIVAVNPFKDLPHLYDIDRIQEYHHHESLNPHIYLIADNAYTSMVR</sequence>
<dbReference type="GO" id="GO:0000146">
    <property type="term" value="F:microfilament motor activity"/>
    <property type="evidence" value="ECO:0007669"/>
    <property type="project" value="TreeGrafter"/>
</dbReference>
<dbReference type="GO" id="GO:0016459">
    <property type="term" value="C:myosin complex"/>
    <property type="evidence" value="ECO:0007669"/>
    <property type="project" value="UniProtKB-KW"/>
</dbReference>
<feature type="non-terminal residue" evidence="8">
    <location>
        <position position="114"/>
    </location>
</feature>
<dbReference type="InterPro" id="IPR036961">
    <property type="entry name" value="Kinesin_motor_dom_sf"/>
</dbReference>
<comment type="caution">
    <text evidence="6">Lacks conserved residue(s) required for the propagation of feature annotation.</text>
</comment>
<dbReference type="PANTHER" id="PTHR13140:SF289">
    <property type="entry name" value="UNCONVENTIONAL MYOSIN-XIX"/>
    <property type="match status" value="1"/>
</dbReference>
<dbReference type="GO" id="GO:0007015">
    <property type="term" value="P:actin filament organization"/>
    <property type="evidence" value="ECO:0007669"/>
    <property type="project" value="TreeGrafter"/>
</dbReference>
<name>A0A0B6YTS5_9EUPU</name>
<dbReference type="InterPro" id="IPR001609">
    <property type="entry name" value="Myosin_head_motor_dom-like"/>
</dbReference>
<evidence type="ECO:0000259" key="7">
    <source>
        <dbReference type="PROSITE" id="PS51456"/>
    </source>
</evidence>
<proteinExistence type="inferred from homology"/>
<dbReference type="EMBL" id="HACG01012794">
    <property type="protein sequence ID" value="CEK59659.1"/>
    <property type="molecule type" value="Transcribed_RNA"/>
</dbReference>
<dbReference type="GO" id="GO:0005737">
    <property type="term" value="C:cytoplasm"/>
    <property type="evidence" value="ECO:0007669"/>
    <property type="project" value="TreeGrafter"/>
</dbReference>
<organism evidence="8">
    <name type="scientific">Arion vulgaris</name>
    <dbReference type="NCBI Taxonomy" id="1028688"/>
    <lineage>
        <taxon>Eukaryota</taxon>
        <taxon>Metazoa</taxon>
        <taxon>Spiralia</taxon>
        <taxon>Lophotrochozoa</taxon>
        <taxon>Mollusca</taxon>
        <taxon>Gastropoda</taxon>
        <taxon>Heterobranchia</taxon>
        <taxon>Euthyneura</taxon>
        <taxon>Panpulmonata</taxon>
        <taxon>Eupulmonata</taxon>
        <taxon>Stylommatophora</taxon>
        <taxon>Helicina</taxon>
        <taxon>Arionoidea</taxon>
        <taxon>Arionidae</taxon>
        <taxon>Arion</taxon>
    </lineage>
</organism>
<evidence type="ECO:0000256" key="6">
    <source>
        <dbReference type="PROSITE-ProRule" id="PRU00782"/>
    </source>
</evidence>
<dbReference type="InterPro" id="IPR027417">
    <property type="entry name" value="P-loop_NTPase"/>
</dbReference>
<dbReference type="Gene3D" id="3.40.850.10">
    <property type="entry name" value="Kinesin motor domain"/>
    <property type="match status" value="1"/>
</dbReference>
<feature type="non-terminal residue" evidence="8">
    <location>
        <position position="1"/>
    </location>
</feature>
<keyword evidence="3 6" id="KW-0518">Myosin</keyword>
<evidence type="ECO:0000256" key="3">
    <source>
        <dbReference type="ARBA" id="ARBA00023123"/>
    </source>
</evidence>
<dbReference type="SUPFAM" id="SSF52540">
    <property type="entry name" value="P-loop containing nucleoside triphosphate hydrolases"/>
    <property type="match status" value="1"/>
</dbReference>
<comment type="similarity">
    <text evidence="6">Belongs to the TRAFAC class myosin-kinesin ATPase superfamily. Myosin family.</text>
</comment>
<keyword evidence="5 6" id="KW-0009">Actin-binding</keyword>
<keyword evidence="2" id="KW-0067">ATP-binding</keyword>
<evidence type="ECO:0000256" key="4">
    <source>
        <dbReference type="ARBA" id="ARBA00023175"/>
    </source>
</evidence>
<reference evidence="8" key="1">
    <citation type="submission" date="2014-12" db="EMBL/GenBank/DDBJ databases">
        <title>Insight into the proteome of Arion vulgaris.</title>
        <authorList>
            <person name="Aradska J."/>
            <person name="Bulat T."/>
            <person name="Smidak R."/>
            <person name="Sarate P."/>
            <person name="Gangsoo J."/>
            <person name="Sialana F."/>
            <person name="Bilban M."/>
            <person name="Lubec G."/>
        </authorList>
    </citation>
    <scope>NUCLEOTIDE SEQUENCE</scope>
    <source>
        <tissue evidence="8">Skin</tissue>
    </source>
</reference>
<evidence type="ECO:0000256" key="1">
    <source>
        <dbReference type="ARBA" id="ARBA00022741"/>
    </source>
</evidence>
<evidence type="ECO:0000313" key="8">
    <source>
        <dbReference type="EMBL" id="CEK59659.1"/>
    </source>
</evidence>
<dbReference type="GO" id="GO:0005524">
    <property type="term" value="F:ATP binding"/>
    <property type="evidence" value="ECO:0007669"/>
    <property type="project" value="UniProtKB-KW"/>
</dbReference>
<feature type="domain" description="Myosin motor" evidence="7">
    <location>
        <begin position="33"/>
        <end position="114"/>
    </location>
</feature>
<accession>A0A0B6YTS5</accession>
<dbReference type="Pfam" id="PF00063">
    <property type="entry name" value="Myosin_head"/>
    <property type="match status" value="1"/>
</dbReference>
<dbReference type="GO" id="GO:0016020">
    <property type="term" value="C:membrane"/>
    <property type="evidence" value="ECO:0007669"/>
    <property type="project" value="TreeGrafter"/>
</dbReference>
<dbReference type="AlphaFoldDB" id="A0A0B6YTS5"/>
<dbReference type="PROSITE" id="PS51456">
    <property type="entry name" value="MYOSIN_MOTOR"/>
    <property type="match status" value="1"/>
</dbReference>